<sequence>MNAVHDPHDAMTASFASVTSTPAPFEVNDPWGATIDRGLGSQDLSSLLTGVLLPSIYSTAFDIAQPVGGKITVSAMNRILSVSGLPPAEVDK</sequence>
<protein>
    <submittedName>
        <fullName evidence="1">Uncharacterized protein</fullName>
    </submittedName>
</protein>
<evidence type="ECO:0000313" key="2">
    <source>
        <dbReference type="Proteomes" id="UP000780801"/>
    </source>
</evidence>
<proteinExistence type="predicted"/>
<keyword evidence="2" id="KW-1185">Reference proteome</keyword>
<comment type="caution">
    <text evidence="1">The sequence shown here is derived from an EMBL/GenBank/DDBJ whole genome shotgun (WGS) entry which is preliminary data.</text>
</comment>
<gene>
    <name evidence="1" type="ORF">BGW38_007274</name>
</gene>
<reference evidence="1" key="1">
    <citation type="journal article" date="2020" name="Fungal Divers.">
        <title>Resolving the Mortierellaceae phylogeny through synthesis of multi-gene phylogenetics and phylogenomics.</title>
        <authorList>
            <person name="Vandepol N."/>
            <person name="Liber J."/>
            <person name="Desiro A."/>
            <person name="Na H."/>
            <person name="Kennedy M."/>
            <person name="Barry K."/>
            <person name="Grigoriev I.V."/>
            <person name="Miller A.N."/>
            <person name="O'Donnell K."/>
            <person name="Stajich J.E."/>
            <person name="Bonito G."/>
        </authorList>
    </citation>
    <scope>NUCLEOTIDE SEQUENCE</scope>
    <source>
        <strain evidence="1">KOD1015</strain>
    </source>
</reference>
<dbReference type="Proteomes" id="UP000780801">
    <property type="component" value="Unassembled WGS sequence"/>
</dbReference>
<dbReference type="EMBL" id="JAABOA010004770">
    <property type="protein sequence ID" value="KAF9577485.1"/>
    <property type="molecule type" value="Genomic_DNA"/>
</dbReference>
<feature type="non-terminal residue" evidence="1">
    <location>
        <position position="1"/>
    </location>
</feature>
<evidence type="ECO:0000313" key="1">
    <source>
        <dbReference type="EMBL" id="KAF9577485.1"/>
    </source>
</evidence>
<dbReference type="OrthoDB" id="2362093at2759"/>
<accession>A0A9P6FKV3</accession>
<organism evidence="1 2">
    <name type="scientific">Lunasporangiospora selenospora</name>
    <dbReference type="NCBI Taxonomy" id="979761"/>
    <lineage>
        <taxon>Eukaryota</taxon>
        <taxon>Fungi</taxon>
        <taxon>Fungi incertae sedis</taxon>
        <taxon>Mucoromycota</taxon>
        <taxon>Mortierellomycotina</taxon>
        <taxon>Mortierellomycetes</taxon>
        <taxon>Mortierellales</taxon>
        <taxon>Mortierellaceae</taxon>
        <taxon>Lunasporangiospora</taxon>
    </lineage>
</organism>
<name>A0A9P6FKV3_9FUNG</name>
<dbReference type="AlphaFoldDB" id="A0A9P6FKV3"/>